<accession>A0A1T2WZF4</accession>
<evidence type="ECO:0000313" key="2">
    <source>
        <dbReference type="EMBL" id="OPA73004.1"/>
    </source>
</evidence>
<keyword evidence="3" id="KW-1185">Reference proteome</keyword>
<dbReference type="PROSITE" id="PS51257">
    <property type="entry name" value="PROKAR_LIPOPROTEIN"/>
    <property type="match status" value="1"/>
</dbReference>
<feature type="signal peptide" evidence="1">
    <location>
        <begin position="1"/>
        <end position="22"/>
    </location>
</feature>
<gene>
    <name evidence="2" type="ORF">BVG16_31090</name>
</gene>
<sequence length="255" mass="29355">MNKLIRMVIGAAFLMMSLTGCEGIFNGIAKDKVIVKKITKEPNKNEVQYEGVLSQDAVKTVSLNAVNKYYDTKLTIDEVQFGELLAVDQVKLKDLLDRVEKKYKSHPRVREMFTFKMDAEAELKKIPSGLFYVTLIHDAGFREAFDIVINASDGEVLRINHVEQSPVVYNDVISDPLMDEIHEVANRFIQEKMNEPLSQLTFDKKQIRWDYRPEVYYLSKTNQMIKYSVQVQMGTKQVAGFSKDVMALLQYYTES</sequence>
<dbReference type="OrthoDB" id="2606457at2"/>
<keyword evidence="1" id="KW-0732">Signal</keyword>
<comment type="caution">
    <text evidence="2">The sequence shown here is derived from an EMBL/GenBank/DDBJ whole genome shotgun (WGS) entry which is preliminary data.</text>
</comment>
<proteinExistence type="predicted"/>
<evidence type="ECO:0008006" key="4">
    <source>
        <dbReference type="Google" id="ProtNLM"/>
    </source>
</evidence>
<organism evidence="2 3">
    <name type="scientific">Paenibacillus selenitireducens</name>
    <dbReference type="NCBI Taxonomy" id="1324314"/>
    <lineage>
        <taxon>Bacteria</taxon>
        <taxon>Bacillati</taxon>
        <taxon>Bacillota</taxon>
        <taxon>Bacilli</taxon>
        <taxon>Bacillales</taxon>
        <taxon>Paenibacillaceae</taxon>
        <taxon>Paenibacillus</taxon>
    </lineage>
</organism>
<dbReference type="STRING" id="1324314.BVG16_31090"/>
<dbReference type="EMBL" id="MSZX01000024">
    <property type="protein sequence ID" value="OPA73004.1"/>
    <property type="molecule type" value="Genomic_DNA"/>
</dbReference>
<reference evidence="2 3" key="1">
    <citation type="submission" date="2017-01" db="EMBL/GenBank/DDBJ databases">
        <title>Genome analysis of Paenibacillus selenitrireducens ES3-24.</title>
        <authorList>
            <person name="Xu D."/>
            <person name="Yao R."/>
            <person name="Zheng S."/>
        </authorList>
    </citation>
    <scope>NUCLEOTIDE SEQUENCE [LARGE SCALE GENOMIC DNA]</scope>
    <source>
        <strain evidence="2 3">ES3-24</strain>
    </source>
</reference>
<dbReference type="Proteomes" id="UP000190188">
    <property type="component" value="Unassembled WGS sequence"/>
</dbReference>
<dbReference type="RefSeq" id="WP_078503079.1">
    <property type="nucleotide sequence ID" value="NZ_MSZX01000024.1"/>
</dbReference>
<feature type="chain" id="PRO_5039410521" description="DUF3298 domain-containing protein" evidence="1">
    <location>
        <begin position="23"/>
        <end position="255"/>
    </location>
</feature>
<evidence type="ECO:0000313" key="3">
    <source>
        <dbReference type="Proteomes" id="UP000190188"/>
    </source>
</evidence>
<protein>
    <recommendedName>
        <fullName evidence="4">DUF3298 domain-containing protein</fullName>
    </recommendedName>
</protein>
<name>A0A1T2WZF4_9BACL</name>
<evidence type="ECO:0000256" key="1">
    <source>
        <dbReference type="SAM" id="SignalP"/>
    </source>
</evidence>
<dbReference type="AlphaFoldDB" id="A0A1T2WZF4"/>